<sequence>MHPRLTGEVAALTAALLWAVATILFRRIGRRVPSAELNLLKGLVAMALLAAALSVRGSLGAPLPARATAWLLVSGAIGIGIGDTAYFESLRCLGSRLALLLGMLAPPLAGLTAFALLGETLAAPAWLGVGLVVGGVAWVVSEKTPESDGTKRALGRGIACGVLASLMQALGAVLSRAALVSSDIDVFWSALLRLAAGAVITLFWLAARRRRPGLWLRAPDAGRIWTTLLAAAGLGTFLGLALQQFALRLTSAGIAQTLLATSPIFVLPLAALARERVSGRAVLGAFVALAGVAMLFGLASW</sequence>
<proteinExistence type="predicted"/>
<evidence type="ECO:0000313" key="3">
    <source>
        <dbReference type="EMBL" id="MBM3317872.1"/>
    </source>
</evidence>
<feature type="transmembrane region" description="Helical" evidence="1">
    <location>
        <begin position="253"/>
        <end position="273"/>
    </location>
</feature>
<name>A0A937XBH7_UNCEI</name>
<feature type="transmembrane region" description="Helical" evidence="1">
    <location>
        <begin position="186"/>
        <end position="207"/>
    </location>
</feature>
<feature type="transmembrane region" description="Helical" evidence="1">
    <location>
        <begin position="37"/>
        <end position="55"/>
    </location>
</feature>
<evidence type="ECO:0000259" key="2">
    <source>
        <dbReference type="Pfam" id="PF00892"/>
    </source>
</evidence>
<dbReference type="AlphaFoldDB" id="A0A937XBH7"/>
<protein>
    <submittedName>
        <fullName evidence="3">DMT family transporter</fullName>
    </submittedName>
</protein>
<feature type="transmembrane region" description="Helical" evidence="1">
    <location>
        <begin position="98"/>
        <end position="117"/>
    </location>
</feature>
<dbReference type="InterPro" id="IPR037185">
    <property type="entry name" value="EmrE-like"/>
</dbReference>
<feature type="domain" description="EamA" evidence="2">
    <location>
        <begin position="6"/>
        <end position="140"/>
    </location>
</feature>
<evidence type="ECO:0000256" key="1">
    <source>
        <dbReference type="SAM" id="Phobius"/>
    </source>
</evidence>
<dbReference type="EMBL" id="VGIY01000207">
    <property type="protein sequence ID" value="MBM3317872.1"/>
    <property type="molecule type" value="Genomic_DNA"/>
</dbReference>
<dbReference type="PANTHER" id="PTHR22911:SF137">
    <property type="entry name" value="SOLUTE CARRIER FAMILY 35 MEMBER G2-RELATED"/>
    <property type="match status" value="1"/>
</dbReference>
<dbReference type="Proteomes" id="UP000748308">
    <property type="component" value="Unassembled WGS sequence"/>
</dbReference>
<feature type="transmembrane region" description="Helical" evidence="1">
    <location>
        <begin position="280"/>
        <end position="299"/>
    </location>
</feature>
<dbReference type="Pfam" id="PF00892">
    <property type="entry name" value="EamA"/>
    <property type="match status" value="2"/>
</dbReference>
<evidence type="ECO:0000313" key="4">
    <source>
        <dbReference type="Proteomes" id="UP000748308"/>
    </source>
</evidence>
<feature type="transmembrane region" description="Helical" evidence="1">
    <location>
        <begin position="228"/>
        <end position="247"/>
    </location>
</feature>
<organism evidence="3 4">
    <name type="scientific">Eiseniibacteriota bacterium</name>
    <dbReference type="NCBI Taxonomy" id="2212470"/>
    <lineage>
        <taxon>Bacteria</taxon>
        <taxon>Candidatus Eiseniibacteriota</taxon>
    </lineage>
</organism>
<accession>A0A937XBH7</accession>
<reference evidence="3" key="1">
    <citation type="submission" date="2019-03" db="EMBL/GenBank/DDBJ databases">
        <title>Lake Tanganyika Metagenome-Assembled Genomes (MAGs).</title>
        <authorList>
            <person name="Tran P."/>
        </authorList>
    </citation>
    <scope>NUCLEOTIDE SEQUENCE</scope>
    <source>
        <strain evidence="3">M_DeepCast_400m_m2_100</strain>
    </source>
</reference>
<gene>
    <name evidence="3" type="ORF">FJY75_08455</name>
</gene>
<keyword evidence="1" id="KW-1133">Transmembrane helix</keyword>
<keyword evidence="1" id="KW-0472">Membrane</keyword>
<dbReference type="PANTHER" id="PTHR22911">
    <property type="entry name" value="ACYL-MALONYL CONDENSING ENZYME-RELATED"/>
    <property type="match status" value="1"/>
</dbReference>
<feature type="transmembrane region" description="Helical" evidence="1">
    <location>
        <begin position="153"/>
        <end position="174"/>
    </location>
</feature>
<dbReference type="InterPro" id="IPR000620">
    <property type="entry name" value="EamA_dom"/>
</dbReference>
<dbReference type="GO" id="GO:0016020">
    <property type="term" value="C:membrane"/>
    <property type="evidence" value="ECO:0007669"/>
    <property type="project" value="InterPro"/>
</dbReference>
<feature type="transmembrane region" description="Helical" evidence="1">
    <location>
        <begin position="6"/>
        <end position="25"/>
    </location>
</feature>
<keyword evidence="1" id="KW-0812">Transmembrane</keyword>
<feature type="domain" description="EamA" evidence="2">
    <location>
        <begin position="156"/>
        <end position="296"/>
    </location>
</feature>
<comment type="caution">
    <text evidence="3">The sequence shown here is derived from an EMBL/GenBank/DDBJ whole genome shotgun (WGS) entry which is preliminary data.</text>
</comment>
<feature type="transmembrane region" description="Helical" evidence="1">
    <location>
        <begin position="123"/>
        <end position="141"/>
    </location>
</feature>
<feature type="transmembrane region" description="Helical" evidence="1">
    <location>
        <begin position="67"/>
        <end position="86"/>
    </location>
</feature>
<dbReference type="SUPFAM" id="SSF103481">
    <property type="entry name" value="Multidrug resistance efflux transporter EmrE"/>
    <property type="match status" value="2"/>
</dbReference>